<dbReference type="GO" id="GO:0005856">
    <property type="term" value="C:cytoskeleton"/>
    <property type="evidence" value="ECO:0007669"/>
    <property type="project" value="TreeGrafter"/>
</dbReference>
<name>A0A444UAZ2_ACIRT</name>
<protein>
    <submittedName>
        <fullName evidence="4">Coiled-coil domain-containing protein 146</fullName>
    </submittedName>
</protein>
<evidence type="ECO:0000256" key="1">
    <source>
        <dbReference type="ARBA" id="ARBA00023054"/>
    </source>
</evidence>
<feature type="coiled-coil region" evidence="2">
    <location>
        <begin position="670"/>
        <end position="697"/>
    </location>
</feature>
<keyword evidence="5" id="KW-1185">Reference proteome</keyword>
<reference evidence="4 5" key="1">
    <citation type="submission" date="2019-01" db="EMBL/GenBank/DDBJ databases">
        <title>Draft Genome and Complete Hox-Cluster Characterization of the Sterlet Sturgeon (Acipenser ruthenus).</title>
        <authorList>
            <person name="Wei Q."/>
        </authorList>
    </citation>
    <scope>NUCLEOTIDE SEQUENCE [LARGE SCALE GENOMIC DNA]</scope>
    <source>
        <strain evidence="4">WHYD16114868_AA</strain>
        <tissue evidence="4">Blood</tissue>
    </source>
</reference>
<feature type="coiled-coil region" evidence="2">
    <location>
        <begin position="530"/>
        <end position="557"/>
    </location>
</feature>
<feature type="region of interest" description="Disordered" evidence="3">
    <location>
        <begin position="200"/>
        <end position="219"/>
    </location>
</feature>
<feature type="coiled-coil region" evidence="2">
    <location>
        <begin position="969"/>
        <end position="996"/>
    </location>
</feature>
<evidence type="ECO:0000313" key="5">
    <source>
        <dbReference type="Proteomes" id="UP000289886"/>
    </source>
</evidence>
<keyword evidence="1 2" id="KW-0175">Coiled coil</keyword>
<dbReference type="AlphaFoldDB" id="A0A444UAZ2"/>
<evidence type="ECO:0000256" key="3">
    <source>
        <dbReference type="SAM" id="MobiDB-lite"/>
    </source>
</evidence>
<dbReference type="Proteomes" id="UP000289886">
    <property type="component" value="Unassembled WGS sequence"/>
</dbReference>
<feature type="compositionally biased region" description="Basic and acidic residues" evidence="3">
    <location>
        <begin position="1"/>
        <end position="12"/>
    </location>
</feature>
<feature type="region of interest" description="Disordered" evidence="3">
    <location>
        <begin position="1"/>
        <end position="35"/>
    </location>
</feature>
<dbReference type="PANTHER" id="PTHR32083:SF34">
    <property type="entry name" value="COILED-COIL DOMAIN-CONTAINING PROTEIN 146"/>
    <property type="match status" value="1"/>
</dbReference>
<sequence>MSTNDESSHRSDDEEESQEKPISAIAPQVNLQEEVPADVSASPAFQCLDELFSIGKIRGTRVAELKASYTLLHETLKSTQQSEIQMLQDAKHFTAQIERQKQELERADHFPEGFDTEVSKMRQQLLKLQNDLNEAEEINYNLQYKLESLHEEKKILEREYGKMPKPGELEKKTKVLKDNCEELRKEIAQRKLEIEALKEDMEGKQRQIQREQKELDERKDTQEDLKAELVRLQFITVQLGKEIERINRKNMDVQKKKTELEELISELSIAQKQTETKFRMIGDEKQEVMKELDGKRALLEAQERELNKLMKELETGKENEVLVMGERAILDLNLRHLLMEKKTLHDSVSRKQREKDRDLRNLKKMELQLKLANDALAHIQSLHEKEKSQMDAFPKDDGTQLERRKELQKEVEMIKQNLAQQQSLTEVEARMVEQCIAEEHNLVEELNRYREEVIQLTRLVQIKADEREQKSRDFVKAEQRVNRTKQEVKAKSLVIQEHKKKYQEIKARLHSFSNIYDILKNERNKCVNLIQTASQKAAEMREKSKILENEIEILMTAAFKKESLLQKSKMKHLNSQTVRDSIRSDISKVSDTLYDLRDKREEQKMHIGKLSTMISQAEEKMVQLQKMYETAVQNRNDRGVQLIEREEEVCIFFEKVNIQDTLIQNGNLEVQAIEEEIRFLKLLIAEEERQNEQIRKSLPHRRALEADLVVLQIQFSQCRDRTLELEKKVADPCKENRMRLLEGKDPSHMELITKAEELEVRLGEKEELLLEKDLIYEQVTRLSQRVRTKAESGKQDTLALAKNVNELQNKIKETTRKMMALVSELSMQQANAMKMQQEVQEKEQFLESCHMRLEQGLPPSPEMELEWLRTVRDQQRRNKENEEKARFSQCRDRTLELEKKVADPCKENRMRLLEGKDPSHMELITKAEELEVRLGEKEELLLEKDLIYEQVTRLSQRVRTKAESGKQDTLALAKNVNELQNKIKETTRKMMALVSELSMQQASAMKMQQEVQEKEQFLESCHMRLEQGLPPSPEMELEWLRTVRDQQRRNKENEEKARIMEEDQQYQLANGVYTTSEPRPNAYIPQEEDALPLARPYGALAPFKPTEPGGNIRHIRKPVIKPIEI</sequence>
<organism evidence="4 5">
    <name type="scientific">Acipenser ruthenus</name>
    <name type="common">Sterlet sturgeon</name>
    <dbReference type="NCBI Taxonomy" id="7906"/>
    <lineage>
        <taxon>Eukaryota</taxon>
        <taxon>Metazoa</taxon>
        <taxon>Chordata</taxon>
        <taxon>Craniata</taxon>
        <taxon>Vertebrata</taxon>
        <taxon>Euteleostomi</taxon>
        <taxon>Actinopterygii</taxon>
        <taxon>Chondrostei</taxon>
        <taxon>Acipenseriformes</taxon>
        <taxon>Acipenseridae</taxon>
        <taxon>Acipenser</taxon>
    </lineage>
</organism>
<evidence type="ECO:0000313" key="4">
    <source>
        <dbReference type="EMBL" id="RXM32311.1"/>
    </source>
</evidence>
<dbReference type="EMBL" id="SCEB01214918">
    <property type="protein sequence ID" value="RXM32311.1"/>
    <property type="molecule type" value="Genomic_DNA"/>
</dbReference>
<comment type="caution">
    <text evidence="4">The sequence shown here is derived from an EMBL/GenBank/DDBJ whole genome shotgun (WGS) entry which is preliminary data.</text>
</comment>
<feature type="coiled-coil region" evidence="2">
    <location>
        <begin position="607"/>
        <end position="634"/>
    </location>
</feature>
<gene>
    <name evidence="4" type="ORF">EOD39_6227</name>
</gene>
<accession>A0A444UAZ2</accession>
<feature type="coiled-coil region" evidence="2">
    <location>
        <begin position="797"/>
        <end position="824"/>
    </location>
</feature>
<proteinExistence type="predicted"/>
<dbReference type="PANTHER" id="PTHR32083">
    <property type="entry name" value="CILIA AND FLAGELLA-ASSOCIATED PROTEIN 58-RELATED"/>
    <property type="match status" value="1"/>
</dbReference>
<feature type="coiled-coil region" evidence="2">
    <location>
        <begin position="348"/>
        <end position="487"/>
    </location>
</feature>
<evidence type="ECO:0000256" key="2">
    <source>
        <dbReference type="SAM" id="Coils"/>
    </source>
</evidence>